<evidence type="ECO:0000256" key="1">
    <source>
        <dbReference type="ARBA" id="ARBA00005254"/>
    </source>
</evidence>
<dbReference type="InterPro" id="IPR001753">
    <property type="entry name" value="Enoyl-CoA_hydra/iso"/>
</dbReference>
<dbReference type="AlphaFoldDB" id="A0A1M7CYC6"/>
<gene>
    <name evidence="3" type="ORF">SAMN05444171_5089</name>
</gene>
<evidence type="ECO:0000313" key="4">
    <source>
        <dbReference type="Proteomes" id="UP000183208"/>
    </source>
</evidence>
<dbReference type="OrthoDB" id="7209855at2"/>
<dbReference type="SUPFAM" id="SSF52096">
    <property type="entry name" value="ClpP/crotonase"/>
    <property type="match status" value="1"/>
</dbReference>
<dbReference type="PROSITE" id="PS00166">
    <property type="entry name" value="ENOYL_COA_HYDRATASE"/>
    <property type="match status" value="1"/>
</dbReference>
<dbReference type="GO" id="GO:0003824">
    <property type="term" value="F:catalytic activity"/>
    <property type="evidence" value="ECO:0007669"/>
    <property type="project" value="InterPro"/>
</dbReference>
<proteinExistence type="inferred from homology"/>
<dbReference type="Proteomes" id="UP000183208">
    <property type="component" value="Unassembled WGS sequence"/>
</dbReference>
<protein>
    <submittedName>
        <fullName evidence="3">Enoyl-CoA hydratase/carnithine racemase</fullName>
    </submittedName>
</protein>
<reference evidence="3 4" key="1">
    <citation type="submission" date="2016-10" db="EMBL/GenBank/DDBJ databases">
        <authorList>
            <person name="de Groot N.N."/>
        </authorList>
    </citation>
    <scope>NUCLEOTIDE SEQUENCE [LARGE SCALE GENOMIC DNA]</scope>
    <source>
        <strain evidence="3 4">GAS522</strain>
    </source>
</reference>
<evidence type="ECO:0000313" key="3">
    <source>
        <dbReference type="EMBL" id="SED76682.1"/>
    </source>
</evidence>
<dbReference type="Gene3D" id="3.90.226.10">
    <property type="entry name" value="2-enoyl-CoA Hydratase, Chain A, domain 1"/>
    <property type="match status" value="1"/>
</dbReference>
<dbReference type="PANTHER" id="PTHR11941">
    <property type="entry name" value="ENOYL-COA HYDRATASE-RELATED"/>
    <property type="match status" value="1"/>
</dbReference>
<comment type="similarity">
    <text evidence="1 2">Belongs to the enoyl-CoA hydratase/isomerase family.</text>
</comment>
<dbReference type="InterPro" id="IPR018376">
    <property type="entry name" value="Enoyl-CoA_hyd/isom_CS"/>
</dbReference>
<accession>A0A1M7CYC6</accession>
<dbReference type="InterPro" id="IPR029045">
    <property type="entry name" value="ClpP/crotonase-like_dom_sf"/>
</dbReference>
<name>A0A1M7CYC6_9BRAD</name>
<evidence type="ECO:0000256" key="2">
    <source>
        <dbReference type="RuleBase" id="RU003707"/>
    </source>
</evidence>
<dbReference type="PANTHER" id="PTHR11941:SF54">
    <property type="entry name" value="ENOYL-COA HYDRATASE, MITOCHONDRIAL"/>
    <property type="match status" value="1"/>
</dbReference>
<dbReference type="EMBL" id="FNTI01000001">
    <property type="protein sequence ID" value="SED76682.1"/>
    <property type="molecule type" value="Genomic_DNA"/>
</dbReference>
<dbReference type="Pfam" id="PF00378">
    <property type="entry name" value="ECH_1"/>
    <property type="match status" value="1"/>
</dbReference>
<dbReference type="GO" id="GO:0006635">
    <property type="term" value="P:fatty acid beta-oxidation"/>
    <property type="evidence" value="ECO:0007669"/>
    <property type="project" value="TreeGrafter"/>
</dbReference>
<sequence>MTTVTHEIDGKVGVVTLAKPPHNLLDDQLINELIDAYQAVVAGGCRAILLRSGMRHFCAGAEMASWGTGTKIHTSQQQFEAMLKSLEDVPVPTLAAINGGALGGGLEIALTCDMIVAADTAFLGQVEVAVGLLPLLGGTQRLAQRAGVARAKEIAMLGRRHTPEAFERWGIINQVVPESELGSVSMTWARQLAAGPTQVIKGIKLQANLEARGGIANADARQVEINDMIWQAKDRQRGADAFFTSGPATAIFQGD</sequence>
<dbReference type="CDD" id="cd06558">
    <property type="entry name" value="crotonase-like"/>
    <property type="match status" value="1"/>
</dbReference>
<dbReference type="RefSeq" id="WP_074824914.1">
    <property type="nucleotide sequence ID" value="NZ_FNTI01000001.1"/>
</dbReference>
<organism evidence="3 4">
    <name type="scientific">Bradyrhizobium lablabi</name>
    <dbReference type="NCBI Taxonomy" id="722472"/>
    <lineage>
        <taxon>Bacteria</taxon>
        <taxon>Pseudomonadati</taxon>
        <taxon>Pseudomonadota</taxon>
        <taxon>Alphaproteobacteria</taxon>
        <taxon>Hyphomicrobiales</taxon>
        <taxon>Nitrobacteraceae</taxon>
        <taxon>Bradyrhizobium</taxon>
    </lineage>
</organism>